<organism evidence="2 3">
    <name type="scientific">Fraxinus pennsylvanica</name>
    <dbReference type="NCBI Taxonomy" id="56036"/>
    <lineage>
        <taxon>Eukaryota</taxon>
        <taxon>Viridiplantae</taxon>
        <taxon>Streptophyta</taxon>
        <taxon>Embryophyta</taxon>
        <taxon>Tracheophyta</taxon>
        <taxon>Spermatophyta</taxon>
        <taxon>Magnoliopsida</taxon>
        <taxon>eudicotyledons</taxon>
        <taxon>Gunneridae</taxon>
        <taxon>Pentapetalae</taxon>
        <taxon>asterids</taxon>
        <taxon>lamiids</taxon>
        <taxon>Lamiales</taxon>
        <taxon>Oleaceae</taxon>
        <taxon>Oleeae</taxon>
        <taxon>Fraxinus</taxon>
    </lineage>
</organism>
<sequence>MGNSHHACFITGKKELVAVDNDEYDCENDEIGSSDSEGGLKEAQGDTDIDEEHQRYGEQLQELLDEAYERLVAIQKESTKQRKRTKQAYSEGDQLLEVNYIFSSSIKYALKKNE</sequence>
<dbReference type="AlphaFoldDB" id="A0AAD2A935"/>
<evidence type="ECO:0000313" key="3">
    <source>
        <dbReference type="Proteomes" id="UP000834106"/>
    </source>
</evidence>
<dbReference type="Proteomes" id="UP000834106">
    <property type="component" value="Chromosome 17"/>
</dbReference>
<evidence type="ECO:0000256" key="1">
    <source>
        <dbReference type="SAM" id="MobiDB-lite"/>
    </source>
</evidence>
<dbReference type="EMBL" id="OU503052">
    <property type="protein sequence ID" value="CAI9780990.1"/>
    <property type="molecule type" value="Genomic_DNA"/>
</dbReference>
<keyword evidence="3" id="KW-1185">Reference proteome</keyword>
<protein>
    <submittedName>
        <fullName evidence="2">Uncharacterized protein</fullName>
    </submittedName>
</protein>
<name>A0AAD2A935_9LAMI</name>
<proteinExistence type="predicted"/>
<reference evidence="2" key="1">
    <citation type="submission" date="2023-05" db="EMBL/GenBank/DDBJ databases">
        <authorList>
            <person name="Huff M."/>
        </authorList>
    </citation>
    <scope>NUCLEOTIDE SEQUENCE</scope>
</reference>
<evidence type="ECO:0000313" key="2">
    <source>
        <dbReference type="EMBL" id="CAI9780990.1"/>
    </source>
</evidence>
<feature type="region of interest" description="Disordered" evidence="1">
    <location>
        <begin position="27"/>
        <end position="50"/>
    </location>
</feature>
<accession>A0AAD2A935</accession>
<gene>
    <name evidence="2" type="ORF">FPE_LOCUS28420</name>
</gene>